<proteinExistence type="predicted"/>
<evidence type="ECO:0000313" key="4">
    <source>
        <dbReference type="Proteomes" id="UP000287124"/>
    </source>
</evidence>
<dbReference type="EMBL" id="MIKF01000099">
    <property type="protein sequence ID" value="RTE78315.1"/>
    <property type="molecule type" value="Genomic_DNA"/>
</dbReference>
<keyword evidence="4" id="KW-1185">Reference proteome</keyword>
<dbReference type="PROSITE" id="PS51257">
    <property type="entry name" value="PROKAR_LIPOPROTEIN"/>
    <property type="match status" value="1"/>
</dbReference>
<dbReference type="PANTHER" id="PTHR37017">
    <property type="entry name" value="AB HYDROLASE-1 DOMAIN-CONTAINING PROTEIN-RELATED"/>
    <property type="match status" value="1"/>
</dbReference>
<dbReference type="Gene3D" id="3.40.50.1820">
    <property type="entry name" value="alpha/beta hydrolase"/>
    <property type="match status" value="1"/>
</dbReference>
<dbReference type="Proteomes" id="UP000287124">
    <property type="component" value="Unassembled WGS sequence"/>
</dbReference>
<dbReference type="PANTHER" id="PTHR37017:SF10">
    <property type="entry name" value="AB HYDROLASE-1 DOMAIN-CONTAINING PROTEIN"/>
    <property type="match status" value="1"/>
</dbReference>
<dbReference type="InterPro" id="IPR000073">
    <property type="entry name" value="AB_hydrolase_1"/>
</dbReference>
<reference evidence="3 4" key="1">
    <citation type="submission" date="2017-06" db="EMBL/GenBank/DDBJ databases">
        <title>Comparative genomic analysis of Ambrosia Fusariam Clade fungi.</title>
        <authorList>
            <person name="Stajich J.E."/>
            <person name="Carrillo J."/>
            <person name="Kijimoto T."/>
            <person name="Eskalen A."/>
            <person name="O'Donnell K."/>
            <person name="Kasson M."/>
        </authorList>
    </citation>
    <scope>NUCLEOTIDE SEQUENCE [LARGE SCALE GENOMIC DNA]</scope>
    <source>
        <strain evidence="3 4">UCR1854</strain>
    </source>
</reference>
<name>A0A430LRG8_9HYPO</name>
<organism evidence="3 4">
    <name type="scientific">Fusarium euwallaceae</name>
    <dbReference type="NCBI Taxonomy" id="1147111"/>
    <lineage>
        <taxon>Eukaryota</taxon>
        <taxon>Fungi</taxon>
        <taxon>Dikarya</taxon>
        <taxon>Ascomycota</taxon>
        <taxon>Pezizomycotina</taxon>
        <taxon>Sordariomycetes</taxon>
        <taxon>Hypocreomycetidae</taxon>
        <taxon>Hypocreales</taxon>
        <taxon>Nectriaceae</taxon>
        <taxon>Fusarium</taxon>
        <taxon>Fusarium solani species complex</taxon>
    </lineage>
</organism>
<dbReference type="SUPFAM" id="SSF53474">
    <property type="entry name" value="alpha/beta-Hydrolases"/>
    <property type="match status" value="1"/>
</dbReference>
<accession>A0A430LRG8</accession>
<feature type="chain" id="PRO_5019474099" description="AB hydrolase-1 domain-containing protein" evidence="1">
    <location>
        <begin position="22"/>
        <end position="338"/>
    </location>
</feature>
<comment type="caution">
    <text evidence="3">The sequence shown here is derived from an EMBL/GenBank/DDBJ whole genome shotgun (WGS) entry which is preliminary data.</text>
</comment>
<evidence type="ECO:0000259" key="2">
    <source>
        <dbReference type="Pfam" id="PF12697"/>
    </source>
</evidence>
<evidence type="ECO:0000256" key="1">
    <source>
        <dbReference type="SAM" id="SignalP"/>
    </source>
</evidence>
<feature type="signal peptide" evidence="1">
    <location>
        <begin position="1"/>
        <end position="21"/>
    </location>
</feature>
<dbReference type="Pfam" id="PF12697">
    <property type="entry name" value="Abhydrolase_6"/>
    <property type="match status" value="1"/>
</dbReference>
<dbReference type="AlphaFoldDB" id="A0A430LRG8"/>
<sequence>MRPLSWIATLSLAVASCGVVADYASKPTILIVSGAAHTPKHFQPLMNLFEYSGYAVHNPRLPSNALLPPAESHYRDIDVVRGIAKQLIHEGKRIIVLMHSYGGVVGTNGLAGLGLEERARKGLDGGIEWLAYMTATVPTKGEKLNDGPTVDGAPQPVVNLTIVDNRVSLVLNPEESFYHDLSPEALKMAIAELTGFSVHPATVTVQNEAWRHSKVAYLRCDQDRAIYWKAQQAMIDRIVKEGVDVEVTSQGVGFESDLETFAENFINGLQREQPRVTPFIFKEDELVRHAGEPANSGTWSETSSNIVTRGAAVRCFEEDTKADGGQSDILFCWQLRPS</sequence>
<feature type="domain" description="AB hydrolase-1" evidence="2">
    <location>
        <begin position="29"/>
        <end position="243"/>
    </location>
</feature>
<evidence type="ECO:0000313" key="3">
    <source>
        <dbReference type="EMBL" id="RTE78315.1"/>
    </source>
</evidence>
<dbReference type="InterPro" id="IPR029058">
    <property type="entry name" value="AB_hydrolase_fold"/>
</dbReference>
<gene>
    <name evidence="3" type="ORF">BHE90_007226</name>
</gene>
<keyword evidence="1" id="KW-0732">Signal</keyword>
<protein>
    <recommendedName>
        <fullName evidence="2">AB hydrolase-1 domain-containing protein</fullName>
    </recommendedName>
</protein>
<dbReference type="InterPro" id="IPR052897">
    <property type="entry name" value="Sec-Metab_Biosynth_Hydrolase"/>
</dbReference>